<dbReference type="Pfam" id="PF03466">
    <property type="entry name" value="LysR_substrate"/>
    <property type="match status" value="1"/>
</dbReference>
<dbReference type="SUPFAM" id="SSF46785">
    <property type="entry name" value="Winged helix' DNA-binding domain"/>
    <property type="match status" value="1"/>
</dbReference>
<comment type="similarity">
    <text evidence="1">Belongs to the LysR transcriptional regulatory family.</text>
</comment>
<dbReference type="Gene3D" id="1.10.10.10">
    <property type="entry name" value="Winged helix-like DNA-binding domain superfamily/Winged helix DNA-binding domain"/>
    <property type="match status" value="1"/>
</dbReference>
<dbReference type="InterPro" id="IPR036388">
    <property type="entry name" value="WH-like_DNA-bd_sf"/>
</dbReference>
<dbReference type="SUPFAM" id="SSF53850">
    <property type="entry name" value="Periplasmic binding protein-like II"/>
    <property type="match status" value="1"/>
</dbReference>
<dbReference type="InterPro" id="IPR058163">
    <property type="entry name" value="LysR-type_TF_proteobact-type"/>
</dbReference>
<evidence type="ECO:0000313" key="7">
    <source>
        <dbReference type="Proteomes" id="UP000001963"/>
    </source>
</evidence>
<feature type="domain" description="HTH lysR-type" evidence="5">
    <location>
        <begin position="174"/>
        <end position="231"/>
    </location>
</feature>
<sequence>MKQIGQQGELRGLLPAMLAGGGGERSTELADQGAFGPQTAGLVPELSHLGWQAAKPCPCTDDDGVIIRQFLRSGDRGSLIELEMIGAGDLFRYQLGNTADIDLGPGGAGTFGDGFRHGFDMSVGGVIENQNFGHSYVPLLSDRLSGFNDRAGRRVQKEKQWKCIFSGSVMPFLPDLEGWAVFARVADSGSFAGAAEELGLSRATISKIIARLEGRIGAALFNRTSRRLSLTEVGRASLERALSMLEQAQGLEENARSSSAAPRGLVRISAPVSFGLMHVRPLLPQLLAEHPGIDIDLRLDDAVVDLVAGGYDMAIRIAQMPDSGLRVRRIARMQMKIVAAPSLLERVRPEHPRDLDMALCLGYGHGTMAGRWRLRRESTGEEASLLPAGRLRTNNGEIMLEAARSGQGFALAPDFLIWDDLTAGTLVPVLTDWSLPLLELNIVLPPSLLRPARIAAVASFLTGQLSKCCWIVRDKAA</sequence>
<organism evidence="6 7">
    <name type="scientific">Granulibacter bethesdensis (strain ATCC BAA-1260 / CGDNIH1)</name>
    <dbReference type="NCBI Taxonomy" id="391165"/>
    <lineage>
        <taxon>Bacteria</taxon>
        <taxon>Pseudomonadati</taxon>
        <taxon>Pseudomonadota</taxon>
        <taxon>Alphaproteobacteria</taxon>
        <taxon>Acetobacterales</taxon>
        <taxon>Acetobacteraceae</taxon>
        <taxon>Granulibacter</taxon>
    </lineage>
</organism>
<gene>
    <name evidence="6" type="ordered locus">GbCGDNIH1_0294</name>
</gene>
<dbReference type="InterPro" id="IPR036390">
    <property type="entry name" value="WH_DNA-bd_sf"/>
</dbReference>
<dbReference type="GO" id="GO:0043565">
    <property type="term" value="F:sequence-specific DNA binding"/>
    <property type="evidence" value="ECO:0007669"/>
    <property type="project" value="TreeGrafter"/>
</dbReference>
<evidence type="ECO:0000313" key="6">
    <source>
        <dbReference type="EMBL" id="ABI61192.2"/>
    </source>
</evidence>
<evidence type="ECO:0000256" key="1">
    <source>
        <dbReference type="ARBA" id="ARBA00009437"/>
    </source>
</evidence>
<dbReference type="InterPro" id="IPR005119">
    <property type="entry name" value="LysR_subst-bd"/>
</dbReference>
<dbReference type="GO" id="GO:0006351">
    <property type="term" value="P:DNA-templated transcription"/>
    <property type="evidence" value="ECO:0007669"/>
    <property type="project" value="TreeGrafter"/>
</dbReference>
<evidence type="ECO:0000259" key="5">
    <source>
        <dbReference type="PROSITE" id="PS50931"/>
    </source>
</evidence>
<dbReference type="EMBL" id="CP000394">
    <property type="protein sequence ID" value="ABI61192.2"/>
    <property type="molecule type" value="Genomic_DNA"/>
</dbReference>
<proteinExistence type="inferred from homology"/>
<dbReference type="Gene3D" id="3.40.190.290">
    <property type="match status" value="1"/>
</dbReference>
<dbReference type="KEGG" id="gbe:GbCGDNIH1_0294"/>
<dbReference type="PANTHER" id="PTHR30537:SF5">
    <property type="entry name" value="HTH-TYPE TRANSCRIPTIONAL ACTIVATOR TTDR-RELATED"/>
    <property type="match status" value="1"/>
</dbReference>
<dbReference type="Proteomes" id="UP000001963">
    <property type="component" value="Chromosome"/>
</dbReference>
<dbReference type="PROSITE" id="PS50931">
    <property type="entry name" value="HTH_LYSR"/>
    <property type="match status" value="1"/>
</dbReference>
<keyword evidence="2" id="KW-0805">Transcription regulation</keyword>
<dbReference type="STRING" id="391165.GbCGDNIH1_0294"/>
<keyword evidence="7" id="KW-1185">Reference proteome</keyword>
<name>Q0BVG0_GRABC</name>
<evidence type="ECO:0000256" key="3">
    <source>
        <dbReference type="ARBA" id="ARBA00023125"/>
    </source>
</evidence>
<evidence type="ECO:0000256" key="4">
    <source>
        <dbReference type="ARBA" id="ARBA00023163"/>
    </source>
</evidence>
<dbReference type="InterPro" id="IPR000847">
    <property type="entry name" value="LysR_HTH_N"/>
</dbReference>
<dbReference type="CDD" id="cd08422">
    <property type="entry name" value="PBP2_CrgA_like"/>
    <property type="match status" value="1"/>
</dbReference>
<dbReference type="PANTHER" id="PTHR30537">
    <property type="entry name" value="HTH-TYPE TRANSCRIPTIONAL REGULATOR"/>
    <property type="match status" value="1"/>
</dbReference>
<dbReference type="Pfam" id="PF00126">
    <property type="entry name" value="HTH_1"/>
    <property type="match status" value="1"/>
</dbReference>
<dbReference type="FunFam" id="1.10.10.10:FF:000001">
    <property type="entry name" value="LysR family transcriptional regulator"/>
    <property type="match status" value="1"/>
</dbReference>
<dbReference type="AlphaFoldDB" id="Q0BVG0"/>
<dbReference type="GO" id="GO:0003700">
    <property type="term" value="F:DNA-binding transcription factor activity"/>
    <property type="evidence" value="ECO:0007669"/>
    <property type="project" value="InterPro"/>
</dbReference>
<keyword evidence="4" id="KW-0804">Transcription</keyword>
<evidence type="ECO:0000256" key="2">
    <source>
        <dbReference type="ARBA" id="ARBA00023015"/>
    </source>
</evidence>
<keyword evidence="3" id="KW-0238">DNA-binding</keyword>
<dbReference type="eggNOG" id="COG0583">
    <property type="taxonomic scope" value="Bacteria"/>
</dbReference>
<reference evidence="6 7" key="1">
    <citation type="journal article" date="2007" name="J. Bacteriol.">
        <title>Genome sequence analysis of the emerging human pathogenic acetic acid bacterium Granulibacter bethesdensis.</title>
        <authorList>
            <person name="Greenberg D.E."/>
            <person name="Porcella S.F."/>
            <person name="Zelazny A.M."/>
            <person name="Virtaneva K."/>
            <person name="Sturdevant D.E."/>
            <person name="Kupko J.J.III."/>
            <person name="Barbian K.D."/>
            <person name="Babar A."/>
            <person name="Dorward D.W."/>
            <person name="Holland S.M."/>
        </authorList>
    </citation>
    <scope>NUCLEOTIDE SEQUENCE [LARGE SCALE GENOMIC DNA]</scope>
    <source>
        <strain evidence="7">ATCC BAA-1260 / CGDNIH1</strain>
    </source>
</reference>
<accession>Q0BVG0</accession>
<protein>
    <submittedName>
        <fullName evidence="6">Transcriptional regulator, LysR family</fullName>
    </submittedName>
</protein>